<dbReference type="InParanoid" id="A0A078AGA1"/>
<evidence type="ECO:0000313" key="1">
    <source>
        <dbReference type="EMBL" id="CDW80537.1"/>
    </source>
</evidence>
<proteinExistence type="predicted"/>
<dbReference type="EMBL" id="CCKQ01009068">
    <property type="protein sequence ID" value="CDW80537.1"/>
    <property type="molecule type" value="Genomic_DNA"/>
</dbReference>
<dbReference type="Proteomes" id="UP000039865">
    <property type="component" value="Unassembled WGS sequence"/>
</dbReference>
<dbReference type="AlphaFoldDB" id="A0A078AGA1"/>
<reference evidence="1 2" key="1">
    <citation type="submission" date="2014-06" db="EMBL/GenBank/DDBJ databases">
        <authorList>
            <person name="Swart Estienne"/>
        </authorList>
    </citation>
    <scope>NUCLEOTIDE SEQUENCE [LARGE SCALE GENOMIC DNA]</scope>
    <source>
        <strain evidence="1 2">130c</strain>
    </source>
</reference>
<gene>
    <name evidence="1" type="primary">Contig17831.g18952</name>
    <name evidence="1" type="ORF">STYLEM_9539</name>
</gene>
<evidence type="ECO:0000313" key="2">
    <source>
        <dbReference type="Proteomes" id="UP000039865"/>
    </source>
</evidence>
<keyword evidence="2" id="KW-1185">Reference proteome</keyword>
<protein>
    <submittedName>
        <fullName evidence="1">Uncharacterized protein</fullName>
    </submittedName>
</protein>
<organism evidence="1 2">
    <name type="scientific">Stylonychia lemnae</name>
    <name type="common">Ciliate</name>
    <dbReference type="NCBI Taxonomy" id="5949"/>
    <lineage>
        <taxon>Eukaryota</taxon>
        <taxon>Sar</taxon>
        <taxon>Alveolata</taxon>
        <taxon>Ciliophora</taxon>
        <taxon>Intramacronucleata</taxon>
        <taxon>Spirotrichea</taxon>
        <taxon>Stichotrichia</taxon>
        <taxon>Sporadotrichida</taxon>
        <taxon>Oxytrichidae</taxon>
        <taxon>Stylonychinae</taxon>
        <taxon>Stylonychia</taxon>
    </lineage>
</organism>
<sequence>MTKFSTKIFPIYAAQPVQHSQTSIKDTKANNSNQDGDLALRDLLSLIEKDKPLQKQKNETLLAKTVKQYSYIYRMIKILSKKTTSPNWLHQLVLLLLLNYKTKIPNKVKEVKIHTTKNSFNLPQLEEHLPRRQSQEEILKNKLRLRQMNQTIIRSESEGHRIFVIPKLNIQQQDFNFTANFQQ</sequence>
<name>A0A078AGA1_STYLE</name>
<accession>A0A078AGA1</accession>